<evidence type="ECO:0000256" key="5">
    <source>
        <dbReference type="SAM" id="MobiDB-lite"/>
    </source>
</evidence>
<dbReference type="Proteomes" id="UP000281431">
    <property type="component" value="Unassembled WGS sequence"/>
</dbReference>
<evidence type="ECO:0000259" key="6">
    <source>
        <dbReference type="Pfam" id="PF00496"/>
    </source>
</evidence>
<comment type="subcellular location">
    <subcellularLocation>
        <location evidence="1">Cell envelope</location>
    </subcellularLocation>
</comment>
<dbReference type="InterPro" id="IPR039424">
    <property type="entry name" value="SBP_5"/>
</dbReference>
<evidence type="ECO:0000256" key="1">
    <source>
        <dbReference type="ARBA" id="ARBA00004196"/>
    </source>
</evidence>
<sequence>MTNQPGRCMVDSQSHGGYSEIVSRRKFVELTGIAGAAALAGCSGGETDDNGNGAGNGNGNGMGSREDAPDFSEARLRTANSFFDPEDIQYNNHLWDGTTHINNSLFPELAKWNYITQEWTPHAAVDWDAGPETFTVELRDDLVWSDGEPITADDLEDRLRIGEEMGEELHDFIDDYEAVDDTTLEVRYSEGTNPFIVEQSLLHHHIDTPRQMWGEFVDMDDPDIGNIQSFTPRGLGGDDDVDDVIAGGTVVQDERGAQNISYRVRHSGVEIDGREIEPHPDADENINFAGYEMGYRSGNTEYHQSMMSGELDAMHSVFVPPETVDQFEHWHMIPTPMGFGPGLIFNHDDPHWGQREVRQAVAHVVDRQRAVDAVGDTTQAHIETPSGISTSLVDEWIDANELDTYTGGEDVAADLLQDAGYERNDDDVWELDGEPLEADILAPAGWTDWITAADSAVDDLTGFGIDVSLSPTPRPEVTGERLPAGDFEIVVEGWIPGGMNGFWPYFSLDHVFRNTDFAEPENRPWNNLPQEIDGIDTHERLDAFAATQDEDEMREIAQELAELYNEVLPAVPLTEGLEQSFLSTDGWGFSTDEGDVHNQWPLHWLPKQGNLWATE</sequence>
<dbReference type="Gene3D" id="3.10.105.10">
    <property type="entry name" value="Dipeptide-binding Protein, Domain 3"/>
    <property type="match status" value="1"/>
</dbReference>
<dbReference type="InterPro" id="IPR000914">
    <property type="entry name" value="SBP_5_dom"/>
</dbReference>
<comment type="caution">
    <text evidence="7">The sequence shown here is derived from an EMBL/GenBank/DDBJ whole genome shotgun (WGS) entry which is preliminary data.</text>
</comment>
<evidence type="ECO:0000256" key="3">
    <source>
        <dbReference type="ARBA" id="ARBA00022448"/>
    </source>
</evidence>
<name>A0A3N6PG53_NATCH</name>
<dbReference type="GO" id="GO:0015833">
    <property type="term" value="P:peptide transport"/>
    <property type="evidence" value="ECO:0007669"/>
    <property type="project" value="TreeGrafter"/>
</dbReference>
<evidence type="ECO:0000313" key="8">
    <source>
        <dbReference type="Proteomes" id="UP000281431"/>
    </source>
</evidence>
<dbReference type="Pfam" id="PF00496">
    <property type="entry name" value="SBP_bac_5"/>
    <property type="match status" value="2"/>
</dbReference>
<proteinExistence type="inferred from homology"/>
<keyword evidence="4" id="KW-0732">Signal</keyword>
<evidence type="ECO:0000313" key="7">
    <source>
        <dbReference type="EMBL" id="RQG99189.1"/>
    </source>
</evidence>
<dbReference type="SUPFAM" id="SSF53850">
    <property type="entry name" value="Periplasmic binding protein-like II"/>
    <property type="match status" value="1"/>
</dbReference>
<comment type="similarity">
    <text evidence="2">Belongs to the bacterial solute-binding protein 5 family.</text>
</comment>
<protein>
    <recommendedName>
        <fullName evidence="6">Solute-binding protein family 5 domain-containing protein</fullName>
    </recommendedName>
</protein>
<accession>A0A3N6PG53</accession>
<dbReference type="PANTHER" id="PTHR30290:SF10">
    <property type="entry name" value="PERIPLASMIC OLIGOPEPTIDE-BINDING PROTEIN-RELATED"/>
    <property type="match status" value="1"/>
</dbReference>
<dbReference type="PANTHER" id="PTHR30290">
    <property type="entry name" value="PERIPLASMIC BINDING COMPONENT OF ABC TRANSPORTER"/>
    <property type="match status" value="1"/>
</dbReference>
<evidence type="ECO:0000256" key="4">
    <source>
        <dbReference type="ARBA" id="ARBA00022729"/>
    </source>
</evidence>
<reference evidence="7 8" key="1">
    <citation type="submission" date="2018-10" db="EMBL/GenBank/DDBJ databases">
        <title>Natrarchaeobius chitinivorans gen. nov., sp. nov., and Natrarchaeobius haloalkaliphilus sp. nov., alkaliphilic, chitin-utilizing haloarchaea from hypersaline alkaline lakes.</title>
        <authorList>
            <person name="Sorokin D.Y."/>
            <person name="Elcheninov A.G."/>
            <person name="Kostrikina N.A."/>
            <person name="Bale N.J."/>
            <person name="Sinninghe Damste J.S."/>
            <person name="Khijniak T.V."/>
            <person name="Kublanov I.V."/>
            <person name="Toshchakov S.V."/>
        </authorList>
    </citation>
    <scope>NUCLEOTIDE SEQUENCE [LARGE SCALE GENOMIC DNA]</scope>
    <source>
        <strain evidence="7 8">AArcht7</strain>
    </source>
</reference>
<keyword evidence="8" id="KW-1185">Reference proteome</keyword>
<keyword evidence="3" id="KW-0813">Transport</keyword>
<gene>
    <name evidence="7" type="ORF">EA472_15070</name>
</gene>
<feature type="domain" description="Solute-binding protein family 5" evidence="6">
    <location>
        <begin position="120"/>
        <end position="197"/>
    </location>
</feature>
<feature type="compositionally biased region" description="Gly residues" evidence="5">
    <location>
        <begin position="52"/>
        <end position="62"/>
    </location>
</feature>
<dbReference type="AlphaFoldDB" id="A0A3N6PG53"/>
<dbReference type="GO" id="GO:1904680">
    <property type="term" value="F:peptide transmembrane transporter activity"/>
    <property type="evidence" value="ECO:0007669"/>
    <property type="project" value="TreeGrafter"/>
</dbReference>
<dbReference type="Gene3D" id="3.40.190.10">
    <property type="entry name" value="Periplasmic binding protein-like II"/>
    <property type="match status" value="2"/>
</dbReference>
<dbReference type="EMBL" id="REFZ01000010">
    <property type="protein sequence ID" value="RQG99189.1"/>
    <property type="molecule type" value="Genomic_DNA"/>
</dbReference>
<organism evidence="7 8">
    <name type="scientific">Natrarchaeobius chitinivorans</name>
    <dbReference type="NCBI Taxonomy" id="1679083"/>
    <lineage>
        <taxon>Archaea</taxon>
        <taxon>Methanobacteriati</taxon>
        <taxon>Methanobacteriota</taxon>
        <taxon>Stenosarchaea group</taxon>
        <taxon>Halobacteria</taxon>
        <taxon>Halobacteriales</taxon>
        <taxon>Natrialbaceae</taxon>
        <taxon>Natrarchaeobius</taxon>
    </lineage>
</organism>
<feature type="region of interest" description="Disordered" evidence="5">
    <location>
        <begin position="43"/>
        <end position="70"/>
    </location>
</feature>
<evidence type="ECO:0000256" key="2">
    <source>
        <dbReference type="ARBA" id="ARBA00005695"/>
    </source>
</evidence>
<feature type="domain" description="Solute-binding protein family 5" evidence="6">
    <location>
        <begin position="304"/>
        <end position="505"/>
    </location>
</feature>